<dbReference type="HOGENOM" id="CLU_137928_1_0_10"/>
<dbReference type="EMBL" id="CP003274">
    <property type="protein sequence ID" value="AFL78118.1"/>
    <property type="molecule type" value="Genomic_DNA"/>
</dbReference>
<dbReference type="InterPro" id="IPR052552">
    <property type="entry name" value="YeaO-like"/>
</dbReference>
<dbReference type="PANTHER" id="PTHR36849">
    <property type="entry name" value="CYTOPLASMIC PROTEIN-RELATED"/>
    <property type="match status" value="1"/>
</dbReference>
<gene>
    <name evidence="1" type="ordered locus">Alfi_1789</name>
</gene>
<dbReference type="PATRIC" id="fig|679935.3.peg.1747"/>
<dbReference type="KEGG" id="afd:Alfi_1789"/>
<evidence type="ECO:0008006" key="3">
    <source>
        <dbReference type="Google" id="ProtNLM"/>
    </source>
</evidence>
<proteinExistence type="predicted"/>
<organism evidence="1 2">
    <name type="scientific">Alistipes finegoldii (strain DSM 17242 / JCM 16770 / CCUG 46020 / CIP 107999 / KCTC 15236 / AHN 2437)</name>
    <dbReference type="NCBI Taxonomy" id="679935"/>
    <lineage>
        <taxon>Bacteria</taxon>
        <taxon>Pseudomonadati</taxon>
        <taxon>Bacteroidota</taxon>
        <taxon>Bacteroidia</taxon>
        <taxon>Bacteroidales</taxon>
        <taxon>Rikenellaceae</taxon>
        <taxon>Alistipes</taxon>
    </lineage>
</organism>
<dbReference type="PANTHER" id="PTHR36849:SF1">
    <property type="entry name" value="CYTOPLASMIC PROTEIN"/>
    <property type="match status" value="1"/>
</dbReference>
<evidence type="ECO:0000313" key="1">
    <source>
        <dbReference type="EMBL" id="AFL78118.1"/>
    </source>
</evidence>
<dbReference type="eggNOG" id="COG3189">
    <property type="taxonomic scope" value="Bacteria"/>
</dbReference>
<evidence type="ECO:0000313" key="2">
    <source>
        <dbReference type="Proteomes" id="UP000006052"/>
    </source>
</evidence>
<sequence length="124" mass="14557">MTRIRIKRVYEPAAPDDGCRVLVDKLWPRGVRKDALHYDMWAKEITPSSELRAWYHADPQTRWPEFRRRYLEELRGSQAVREFVRRIAGNETVTLLYASKNAAENHALVLQEFLEHAVTEIAHA</sequence>
<accession>I3YMA0</accession>
<protein>
    <recommendedName>
        <fullName evidence="3">DUF488 family protein</fullName>
    </recommendedName>
</protein>
<reference evidence="2" key="1">
    <citation type="journal article" date="2013" name="Stand. Genomic Sci.">
        <title>Complete genome sequence of the bile-resistant pigment-producing anaerobe Alistipes finegoldii type strain (AHN2437(T)).</title>
        <authorList>
            <person name="Mavromatis K."/>
            <person name="Stackebrandt E."/>
            <person name="Munk C."/>
            <person name="Lapidus A."/>
            <person name="Nolan M."/>
            <person name="Lucas S."/>
            <person name="Hammon N."/>
            <person name="Deshpande S."/>
            <person name="Cheng J.F."/>
            <person name="Tapia R."/>
            <person name="Goodwin L.A."/>
            <person name="Pitluck S."/>
            <person name="Liolios K."/>
            <person name="Pagani I."/>
            <person name="Ivanova N."/>
            <person name="Mikhailova N."/>
            <person name="Huntemann M."/>
            <person name="Pati A."/>
            <person name="Chen A."/>
            <person name="Palaniappan K."/>
            <person name="Land M."/>
            <person name="Hauser L."/>
            <person name="Rohde M."/>
            <person name="Gronow S."/>
            <person name="Goker M."/>
            <person name="Detter J.C."/>
            <person name="Bristow J."/>
            <person name="Eisen J.A."/>
            <person name="Markowitz V."/>
            <person name="Hugenholtz P."/>
            <person name="Kyrpides N.C."/>
            <person name="Klenk H.P."/>
            <person name="Woyke T."/>
        </authorList>
    </citation>
    <scope>NUCLEOTIDE SEQUENCE</scope>
    <source>
        <strain evidence="2">DSM 17242 / JCM 16770 / AHN 2437 / CCUG 46020 / CIP 107999</strain>
    </source>
</reference>
<dbReference type="RefSeq" id="WP_014775530.1">
    <property type="nucleotide sequence ID" value="NC_018011.1"/>
</dbReference>
<dbReference type="STRING" id="679935.Alfi_1789"/>
<dbReference type="Pfam" id="PF22752">
    <property type="entry name" value="DUF488-N3i"/>
    <property type="match status" value="1"/>
</dbReference>
<name>I3YMA0_ALIFI</name>
<dbReference type="AlphaFoldDB" id="I3YMA0"/>
<dbReference type="Proteomes" id="UP000006052">
    <property type="component" value="Chromosome"/>
</dbReference>